<name>A0A9D3V9Q2_9ROSI</name>
<dbReference type="InterPro" id="IPR036691">
    <property type="entry name" value="Endo/exonu/phosph_ase_sf"/>
</dbReference>
<sequence length="300" mass="35912">MNETWPIQRRSKINQRLSWIVMRDFNDIMFSTEKRESRLRNDRNMARFREVWEDYDLNDLGFSSKWYTWERGRLPKNNVHEKLIEGWRTKLGGSAFQGEFKFNVNWILEDICEQRIKEFWKENREDVPMKFRKLRDGLNEEMGSFILSKGKEVISLERKLSGLNLNDLDDKALVEIKEVKLVLNLKAAKEELYCEQRARVNWPKFEDCNTSFFHNFVNQREKINNVKKIKGPNEEWVVDEEAKLKVATDYFKVLFLATNRWNNDSVLSGITRCIHEHMNKVLIDEFSMEEIATTVMHMAQ</sequence>
<evidence type="ECO:0000313" key="1">
    <source>
        <dbReference type="EMBL" id="KAH1074123.1"/>
    </source>
</evidence>
<dbReference type="SUPFAM" id="SSF56219">
    <property type="entry name" value="DNase I-like"/>
    <property type="match status" value="1"/>
</dbReference>
<reference evidence="1 2" key="1">
    <citation type="journal article" date="2021" name="Plant Biotechnol. J.">
        <title>Multi-omics assisted identification of the key and species-specific regulatory components of drought-tolerant mechanisms in Gossypium stocksii.</title>
        <authorList>
            <person name="Yu D."/>
            <person name="Ke L."/>
            <person name="Zhang D."/>
            <person name="Wu Y."/>
            <person name="Sun Y."/>
            <person name="Mei J."/>
            <person name="Sun J."/>
            <person name="Sun Y."/>
        </authorList>
    </citation>
    <scope>NUCLEOTIDE SEQUENCE [LARGE SCALE GENOMIC DNA]</scope>
    <source>
        <strain evidence="2">cv. E1</strain>
        <tissue evidence="1">Leaf</tissue>
    </source>
</reference>
<gene>
    <name evidence="1" type="ORF">J1N35_026451</name>
</gene>
<accession>A0A9D3V9Q2</accession>
<evidence type="ECO:0000313" key="2">
    <source>
        <dbReference type="Proteomes" id="UP000828251"/>
    </source>
</evidence>
<dbReference type="OrthoDB" id="1001419at2759"/>
<organism evidence="1 2">
    <name type="scientific">Gossypium stocksii</name>
    <dbReference type="NCBI Taxonomy" id="47602"/>
    <lineage>
        <taxon>Eukaryota</taxon>
        <taxon>Viridiplantae</taxon>
        <taxon>Streptophyta</taxon>
        <taxon>Embryophyta</taxon>
        <taxon>Tracheophyta</taxon>
        <taxon>Spermatophyta</taxon>
        <taxon>Magnoliopsida</taxon>
        <taxon>eudicotyledons</taxon>
        <taxon>Gunneridae</taxon>
        <taxon>Pentapetalae</taxon>
        <taxon>rosids</taxon>
        <taxon>malvids</taxon>
        <taxon>Malvales</taxon>
        <taxon>Malvaceae</taxon>
        <taxon>Malvoideae</taxon>
        <taxon>Gossypium</taxon>
    </lineage>
</organism>
<proteinExistence type="predicted"/>
<dbReference type="Proteomes" id="UP000828251">
    <property type="component" value="Unassembled WGS sequence"/>
</dbReference>
<keyword evidence="2" id="KW-1185">Reference proteome</keyword>
<protein>
    <submittedName>
        <fullName evidence="1">Uncharacterized protein</fullName>
    </submittedName>
</protein>
<dbReference type="AlphaFoldDB" id="A0A9D3V9Q2"/>
<dbReference type="EMBL" id="JAIQCV010000008">
    <property type="protein sequence ID" value="KAH1074123.1"/>
    <property type="molecule type" value="Genomic_DNA"/>
</dbReference>
<comment type="caution">
    <text evidence="1">The sequence shown here is derived from an EMBL/GenBank/DDBJ whole genome shotgun (WGS) entry which is preliminary data.</text>
</comment>